<dbReference type="InterPro" id="IPR007729">
    <property type="entry name" value="DGOK"/>
</dbReference>
<dbReference type="EC" id="2.7.1.58" evidence="1"/>
<keyword evidence="2" id="KW-1185">Reference proteome</keyword>
<evidence type="ECO:0000313" key="2">
    <source>
        <dbReference type="Proteomes" id="UP000028630"/>
    </source>
</evidence>
<dbReference type="Gene3D" id="3.30.420.300">
    <property type="entry name" value="2-keto-3-deoxy-galactonokinase, substrate binding domain"/>
    <property type="match status" value="1"/>
</dbReference>
<comment type="caution">
    <text evidence="1">The sequence shown here is derived from an EMBL/GenBank/DDBJ whole genome shotgun (WGS) entry which is preliminary data.</text>
</comment>
<dbReference type="Gene3D" id="3.30.420.310">
    <property type="entry name" value="2-keto-3-deoxy-galactonokinase, C-terminal domain"/>
    <property type="match status" value="1"/>
</dbReference>
<gene>
    <name evidence="1" type="ORF">GTGU_03193</name>
</gene>
<dbReference type="GO" id="GO:0008671">
    <property type="term" value="F:2-dehydro-3-deoxygalactonokinase activity"/>
    <property type="evidence" value="ECO:0007669"/>
    <property type="project" value="UniProtKB-EC"/>
</dbReference>
<organism evidence="1 2">
    <name type="scientific">Trabulsiella guamensis ATCC 49490</name>
    <dbReference type="NCBI Taxonomy" id="1005994"/>
    <lineage>
        <taxon>Bacteria</taxon>
        <taxon>Pseudomonadati</taxon>
        <taxon>Pseudomonadota</taxon>
        <taxon>Gammaproteobacteria</taxon>
        <taxon>Enterobacterales</taxon>
        <taxon>Enterobacteriaceae</taxon>
        <taxon>Trabulsiella</taxon>
    </lineage>
</organism>
<name>A0A085A2M6_9ENTR</name>
<dbReference type="Pfam" id="PF05035">
    <property type="entry name" value="DGOK"/>
    <property type="match status" value="1"/>
</dbReference>
<evidence type="ECO:0000313" key="1">
    <source>
        <dbReference type="EMBL" id="KFC04471.1"/>
    </source>
</evidence>
<sequence length="300" mass="32476">MKNNWIAIDWGTTNFRAFLLENNQVIDSLSEPCGLLSVQEAQFAAALQCLLSPWLAATPHLPIVMAGMVGSQQGWKNVPYASLPAGAGDLFDGSCTFQTPWGSPAWIIPGVNGTSRYGQPDVMRGEEIQLLGLVAMHPAENHLALLPGTHSKHARMHHGEIIDFSTFMTGELFSLLCKQSLLGRDLPQQVPHDASFVFGVETASQNTPFSHLIFSARTRRLMGDVAAEHIHSYLSGLLIGYELAEVDVAVPAWVVGSPALTARYLRAAEVTGLTLTAVDGDSCFLRGLALLRSLIQEKTS</sequence>
<dbReference type="InterPro" id="IPR042257">
    <property type="entry name" value="DGOK_C"/>
</dbReference>
<dbReference type="CDD" id="cd24012">
    <property type="entry name" value="ASKHA_NBD_KDGal-kinase"/>
    <property type="match status" value="1"/>
</dbReference>
<dbReference type="OrthoDB" id="256574at2"/>
<dbReference type="AlphaFoldDB" id="A0A085A2M6"/>
<dbReference type="GO" id="GO:0034194">
    <property type="term" value="P:D-galactonate catabolic process"/>
    <property type="evidence" value="ECO:0007669"/>
    <property type="project" value="InterPro"/>
</dbReference>
<proteinExistence type="predicted"/>
<protein>
    <submittedName>
        <fullName evidence="1">2-dehydro-3-deoxygalactonokinase</fullName>
        <ecNumber evidence="1">2.7.1.58</ecNumber>
    </submittedName>
</protein>
<keyword evidence="1" id="KW-0418">Kinase</keyword>
<dbReference type="eggNOG" id="COG3734">
    <property type="taxonomic scope" value="Bacteria"/>
</dbReference>
<accession>A0A085A2M6</accession>
<dbReference type="EMBL" id="JMTB01000095">
    <property type="protein sequence ID" value="KFC04471.1"/>
    <property type="molecule type" value="Genomic_DNA"/>
</dbReference>
<dbReference type="RefSeq" id="WP_038159025.1">
    <property type="nucleotide sequence ID" value="NZ_JMTB01000095.1"/>
</dbReference>
<dbReference type="InterPro" id="IPR042258">
    <property type="entry name" value="DGOK_N"/>
</dbReference>
<reference evidence="2" key="1">
    <citation type="submission" date="2014-05" db="EMBL/GenBank/DDBJ databases">
        <title>ATOL: Assembling a taxonomically balanced genome-scale reconstruction of the evolutionary history of the Enterobacteriaceae.</title>
        <authorList>
            <person name="Plunkett G. III"/>
            <person name="Neeno-Eckwall E.C."/>
            <person name="Glasner J.D."/>
            <person name="Perna N.T."/>
        </authorList>
    </citation>
    <scope>NUCLEOTIDE SEQUENCE [LARGE SCALE GENOMIC DNA]</scope>
    <source>
        <strain evidence="2">ATCC 49490</strain>
    </source>
</reference>
<dbReference type="Proteomes" id="UP000028630">
    <property type="component" value="Unassembled WGS sequence"/>
</dbReference>
<keyword evidence="1" id="KW-0808">Transferase</keyword>